<accession>A0A5B6WMS7</accession>
<protein>
    <submittedName>
        <fullName evidence="1">Uncharacterized protein</fullName>
    </submittedName>
</protein>
<organism evidence="1 2">
    <name type="scientific">Gossypium australe</name>
    <dbReference type="NCBI Taxonomy" id="47621"/>
    <lineage>
        <taxon>Eukaryota</taxon>
        <taxon>Viridiplantae</taxon>
        <taxon>Streptophyta</taxon>
        <taxon>Embryophyta</taxon>
        <taxon>Tracheophyta</taxon>
        <taxon>Spermatophyta</taxon>
        <taxon>Magnoliopsida</taxon>
        <taxon>eudicotyledons</taxon>
        <taxon>Gunneridae</taxon>
        <taxon>Pentapetalae</taxon>
        <taxon>rosids</taxon>
        <taxon>malvids</taxon>
        <taxon>Malvales</taxon>
        <taxon>Malvaceae</taxon>
        <taxon>Malvoideae</taxon>
        <taxon>Gossypium</taxon>
    </lineage>
</organism>
<evidence type="ECO:0000313" key="2">
    <source>
        <dbReference type="Proteomes" id="UP000325315"/>
    </source>
</evidence>
<dbReference type="AlphaFoldDB" id="A0A5B6WMS7"/>
<gene>
    <name evidence="1" type="ORF">EPI10_004812</name>
</gene>
<keyword evidence="2" id="KW-1185">Reference proteome</keyword>
<proteinExistence type="predicted"/>
<evidence type="ECO:0000313" key="1">
    <source>
        <dbReference type="EMBL" id="KAA3482578.1"/>
    </source>
</evidence>
<dbReference type="EMBL" id="SMMG02000002">
    <property type="protein sequence ID" value="KAA3482578.1"/>
    <property type="molecule type" value="Genomic_DNA"/>
</dbReference>
<dbReference type="Proteomes" id="UP000325315">
    <property type="component" value="Unassembled WGS sequence"/>
</dbReference>
<name>A0A5B6WMS7_9ROSI</name>
<comment type="caution">
    <text evidence="1">The sequence shown here is derived from an EMBL/GenBank/DDBJ whole genome shotgun (WGS) entry which is preliminary data.</text>
</comment>
<sequence length="88" mass="9711">MLPTLEPTSGFQQLFLFPPLLSGGFQVGLSSLPLPIPLHSMYYPVLRTSSPSCINKQTHYKMLKSEGWAKAGVFGVLLDVQLFKSITN</sequence>
<reference evidence="2" key="1">
    <citation type="journal article" date="2019" name="Plant Biotechnol. J.">
        <title>Genome sequencing of the Australian wild diploid species Gossypium australe highlights disease resistance and delayed gland morphogenesis.</title>
        <authorList>
            <person name="Cai Y."/>
            <person name="Cai X."/>
            <person name="Wang Q."/>
            <person name="Wang P."/>
            <person name="Zhang Y."/>
            <person name="Cai C."/>
            <person name="Xu Y."/>
            <person name="Wang K."/>
            <person name="Zhou Z."/>
            <person name="Wang C."/>
            <person name="Geng S."/>
            <person name="Li B."/>
            <person name="Dong Q."/>
            <person name="Hou Y."/>
            <person name="Wang H."/>
            <person name="Ai P."/>
            <person name="Liu Z."/>
            <person name="Yi F."/>
            <person name="Sun M."/>
            <person name="An G."/>
            <person name="Cheng J."/>
            <person name="Zhang Y."/>
            <person name="Shi Q."/>
            <person name="Xie Y."/>
            <person name="Shi X."/>
            <person name="Chang Y."/>
            <person name="Huang F."/>
            <person name="Chen Y."/>
            <person name="Hong S."/>
            <person name="Mi L."/>
            <person name="Sun Q."/>
            <person name="Zhang L."/>
            <person name="Zhou B."/>
            <person name="Peng R."/>
            <person name="Zhang X."/>
            <person name="Liu F."/>
        </authorList>
    </citation>
    <scope>NUCLEOTIDE SEQUENCE [LARGE SCALE GENOMIC DNA]</scope>
    <source>
        <strain evidence="2">cv. PA1801</strain>
    </source>
</reference>